<organism evidence="2 3">
    <name type="scientific">Trifolium pratense</name>
    <name type="common">Red clover</name>
    <dbReference type="NCBI Taxonomy" id="57577"/>
    <lineage>
        <taxon>Eukaryota</taxon>
        <taxon>Viridiplantae</taxon>
        <taxon>Streptophyta</taxon>
        <taxon>Embryophyta</taxon>
        <taxon>Tracheophyta</taxon>
        <taxon>Spermatophyta</taxon>
        <taxon>Magnoliopsida</taxon>
        <taxon>eudicotyledons</taxon>
        <taxon>Gunneridae</taxon>
        <taxon>Pentapetalae</taxon>
        <taxon>rosids</taxon>
        <taxon>fabids</taxon>
        <taxon>Fabales</taxon>
        <taxon>Fabaceae</taxon>
        <taxon>Papilionoideae</taxon>
        <taxon>50 kb inversion clade</taxon>
        <taxon>NPAAA clade</taxon>
        <taxon>Hologalegina</taxon>
        <taxon>IRL clade</taxon>
        <taxon>Trifolieae</taxon>
        <taxon>Trifolium</taxon>
    </lineage>
</organism>
<reference evidence="2 3" key="1">
    <citation type="journal article" date="2014" name="Am. J. Bot.">
        <title>Genome assembly and annotation for red clover (Trifolium pratense; Fabaceae).</title>
        <authorList>
            <person name="Istvanek J."/>
            <person name="Jaros M."/>
            <person name="Krenek A."/>
            <person name="Repkova J."/>
        </authorList>
    </citation>
    <scope>NUCLEOTIDE SEQUENCE [LARGE SCALE GENOMIC DNA]</scope>
    <source>
        <strain evidence="3">cv. Tatra</strain>
        <tissue evidence="2">Young leaves</tissue>
    </source>
</reference>
<dbReference type="Proteomes" id="UP000236291">
    <property type="component" value="Unassembled WGS sequence"/>
</dbReference>
<evidence type="ECO:0000313" key="3">
    <source>
        <dbReference type="Proteomes" id="UP000236291"/>
    </source>
</evidence>
<sequence length="87" mass="9812">MVVHSQALEGSSRCVHERGESGSSILASNELEANFRLAPDTTFGLRTSKADSEQAFIILYILWYSMLEWHGKRKNNKINAAVCQRNK</sequence>
<proteinExistence type="predicted"/>
<comment type="caution">
    <text evidence="2">The sequence shown here is derived from an EMBL/GenBank/DDBJ whole genome shotgun (WGS) entry which is preliminary data.</text>
</comment>
<feature type="region of interest" description="Disordered" evidence="1">
    <location>
        <begin position="1"/>
        <end position="20"/>
    </location>
</feature>
<dbReference type="EMBL" id="ASHM01007434">
    <property type="protein sequence ID" value="PNY15154.1"/>
    <property type="molecule type" value="Genomic_DNA"/>
</dbReference>
<gene>
    <name evidence="2" type="ORF">L195_g011844</name>
</gene>
<dbReference type="AlphaFoldDB" id="A0A2K3PIR0"/>
<evidence type="ECO:0000256" key="1">
    <source>
        <dbReference type="SAM" id="MobiDB-lite"/>
    </source>
</evidence>
<protein>
    <submittedName>
        <fullName evidence="2">Uncharacterized protein</fullName>
    </submittedName>
</protein>
<name>A0A2K3PIR0_TRIPR</name>
<accession>A0A2K3PIR0</accession>
<reference evidence="2 3" key="2">
    <citation type="journal article" date="2017" name="Front. Plant Sci.">
        <title>Gene Classification and Mining of Molecular Markers Useful in Red Clover (Trifolium pratense) Breeding.</title>
        <authorList>
            <person name="Istvanek J."/>
            <person name="Dluhosova J."/>
            <person name="Dluhos P."/>
            <person name="Patkova L."/>
            <person name="Nedelnik J."/>
            <person name="Repkova J."/>
        </authorList>
    </citation>
    <scope>NUCLEOTIDE SEQUENCE [LARGE SCALE GENOMIC DNA]</scope>
    <source>
        <strain evidence="3">cv. Tatra</strain>
        <tissue evidence="2">Young leaves</tissue>
    </source>
</reference>
<evidence type="ECO:0000313" key="2">
    <source>
        <dbReference type="EMBL" id="PNY15154.1"/>
    </source>
</evidence>